<dbReference type="PANTHER" id="PTHR33835:SF1">
    <property type="entry name" value="METALLO-BETA-LACTAMASE DOMAIN-CONTAINING PROTEIN"/>
    <property type="match status" value="1"/>
</dbReference>
<proteinExistence type="predicted"/>
<dbReference type="InterPro" id="IPR025638">
    <property type="entry name" value="DUF4336"/>
</dbReference>
<name>A0ABR3JRA9_9AGAR</name>
<dbReference type="Proteomes" id="UP001556367">
    <property type="component" value="Unassembled WGS sequence"/>
</dbReference>
<evidence type="ECO:0000313" key="1">
    <source>
        <dbReference type="EMBL" id="KAL0958086.1"/>
    </source>
</evidence>
<organism evidence="1 2">
    <name type="scientific">Hohenbuehelia grisea</name>
    <dbReference type="NCBI Taxonomy" id="104357"/>
    <lineage>
        <taxon>Eukaryota</taxon>
        <taxon>Fungi</taxon>
        <taxon>Dikarya</taxon>
        <taxon>Basidiomycota</taxon>
        <taxon>Agaricomycotina</taxon>
        <taxon>Agaricomycetes</taxon>
        <taxon>Agaricomycetidae</taxon>
        <taxon>Agaricales</taxon>
        <taxon>Pleurotineae</taxon>
        <taxon>Pleurotaceae</taxon>
        <taxon>Hohenbuehelia</taxon>
    </lineage>
</organism>
<sequence>MSNSLVVREVCKDVWTFSCPFSVFGVIPIGGRSTAIRLRNGDVWVLPSTPLCHSTRAKLDELGPVKYIISPNSGHWTFVGEFKRAYPEATLAGLTGPQMVADKCPVKFDGVTASTQSDLDLGFEDEIWYRFFAGHRTHDIAFLHVASGTLITADRDLIINVP</sequence>
<accession>A0ABR3JRA9</accession>
<protein>
    <recommendedName>
        <fullName evidence="3">DUF4336 domain-containing protein</fullName>
    </recommendedName>
</protein>
<gene>
    <name evidence="1" type="ORF">HGRIS_000261</name>
</gene>
<evidence type="ECO:0008006" key="3">
    <source>
        <dbReference type="Google" id="ProtNLM"/>
    </source>
</evidence>
<dbReference type="PANTHER" id="PTHR33835">
    <property type="entry name" value="YALI0C07656P"/>
    <property type="match status" value="1"/>
</dbReference>
<reference evidence="2" key="1">
    <citation type="submission" date="2024-06" db="EMBL/GenBank/DDBJ databases">
        <title>Multi-omics analyses provide insights into the biosynthesis of the anticancer antibiotic pleurotin in Hohenbuehelia grisea.</title>
        <authorList>
            <person name="Weaver J.A."/>
            <person name="Alberti F."/>
        </authorList>
    </citation>
    <scope>NUCLEOTIDE SEQUENCE [LARGE SCALE GENOMIC DNA]</scope>
    <source>
        <strain evidence="2">T-177</strain>
    </source>
</reference>
<dbReference type="EMBL" id="JASNQZ010000004">
    <property type="protein sequence ID" value="KAL0958086.1"/>
    <property type="molecule type" value="Genomic_DNA"/>
</dbReference>
<dbReference type="Pfam" id="PF14234">
    <property type="entry name" value="DUF4336"/>
    <property type="match status" value="1"/>
</dbReference>
<evidence type="ECO:0000313" key="2">
    <source>
        <dbReference type="Proteomes" id="UP001556367"/>
    </source>
</evidence>
<keyword evidence="2" id="KW-1185">Reference proteome</keyword>
<comment type="caution">
    <text evidence="1">The sequence shown here is derived from an EMBL/GenBank/DDBJ whole genome shotgun (WGS) entry which is preliminary data.</text>
</comment>